<evidence type="ECO:0000313" key="2">
    <source>
        <dbReference type="EMBL" id="RAK62359.1"/>
    </source>
</evidence>
<protein>
    <submittedName>
        <fullName evidence="2">AsmA family protein</fullName>
    </submittedName>
</protein>
<dbReference type="Proteomes" id="UP000249524">
    <property type="component" value="Unassembled WGS sequence"/>
</dbReference>
<dbReference type="PANTHER" id="PTHR30441">
    <property type="entry name" value="DUF748 DOMAIN-CONTAINING PROTEIN"/>
    <property type="match status" value="1"/>
</dbReference>
<reference evidence="2 3" key="1">
    <citation type="submission" date="2018-05" db="EMBL/GenBank/DDBJ databases">
        <authorList>
            <person name="Lanie J.A."/>
            <person name="Ng W.-L."/>
            <person name="Kazmierczak K.M."/>
            <person name="Andrzejewski T.M."/>
            <person name="Davidsen T.M."/>
            <person name="Wayne K.J."/>
            <person name="Tettelin H."/>
            <person name="Glass J.I."/>
            <person name="Rusch D."/>
            <person name="Podicherti R."/>
            <person name="Tsui H.-C.T."/>
            <person name="Winkler M.E."/>
        </authorList>
    </citation>
    <scope>NUCLEOTIDE SEQUENCE [LARGE SCALE GENOMIC DNA]</scope>
    <source>
        <strain evidence="2 3">BUT-10</strain>
    </source>
</reference>
<dbReference type="InterPro" id="IPR052894">
    <property type="entry name" value="AsmA-related"/>
</dbReference>
<dbReference type="Pfam" id="PF05170">
    <property type="entry name" value="AsmA"/>
    <property type="match status" value="2"/>
</dbReference>
<sequence>MTVAGSVVALLAVAAAILVAIWDWNWFRGPLERLASARLNRQVEIAGDLNVSLWSWQPGMTIERISIANPSWAGPAKLGSIERLAVKVRMIPLLWGDVDMRVLSIDRPSFALIADKTGRRNWDFSDGRVREPARLPPVHSFLIKDGRLSYLDARRDVRFQGAISAREQLGGGNRGFELVGQGTINRAPFRAEVTGGPLLNIERSRPYPFDAEIRAGRTFITARGDVPRPFDLARFQMVATARGPDLADLFPLTGVALPNTPPYSLRGRIVRDQLVWRIENLAGRVGDSDLAGDVSVDTGAERPFLKAELRSTSLDFDDLGPLFGAAPKTGPGETVSPEQAVIARRMVAQRRLFPDAPLDVSRIRAMDADVSYRALSIRDTPVKLTAGQVRVRLTDGLMRADPVRLDLPQGRVEGQVVLNARGPTPATDLDLRLLNSRIETLIPVSYDGGSAVRGPLVGRAKLSGRGDSVHKTFASAEGQVVVASADGEIRKAFAELMGVNVVKGLGLLLEKDTSTTPIRCAVASFRTRDGVMRADNIVFDTGPVLVKGEGVVNLASERIDLRLRGHNKKFRLVRALVPVKAEGPLMAPRLGVEAGPVVAQGGVAAGLGALLSPLAAILPFVDPGLAKDANCAALMGAAGAAGAQANTRGAGR</sequence>
<dbReference type="EMBL" id="QFYS01000012">
    <property type="protein sequence ID" value="RAK62359.1"/>
    <property type="molecule type" value="Genomic_DNA"/>
</dbReference>
<dbReference type="GO" id="GO:0005886">
    <property type="term" value="C:plasma membrane"/>
    <property type="evidence" value="ECO:0007669"/>
    <property type="project" value="TreeGrafter"/>
</dbReference>
<comment type="caution">
    <text evidence="2">The sequence shown here is derived from an EMBL/GenBank/DDBJ whole genome shotgun (WGS) entry which is preliminary data.</text>
</comment>
<dbReference type="OrthoDB" id="5749006at2"/>
<feature type="domain" description="AsmA" evidence="1">
    <location>
        <begin position="10"/>
        <end position="125"/>
    </location>
</feature>
<keyword evidence="3" id="KW-1185">Reference proteome</keyword>
<dbReference type="AlphaFoldDB" id="A0A328B654"/>
<feature type="domain" description="AsmA" evidence="1">
    <location>
        <begin position="152"/>
        <end position="534"/>
    </location>
</feature>
<proteinExistence type="predicted"/>
<evidence type="ECO:0000259" key="1">
    <source>
        <dbReference type="Pfam" id="PF05170"/>
    </source>
</evidence>
<dbReference type="InterPro" id="IPR007844">
    <property type="entry name" value="AsmA"/>
</dbReference>
<dbReference type="GO" id="GO:0090313">
    <property type="term" value="P:regulation of protein targeting to membrane"/>
    <property type="evidence" value="ECO:0007669"/>
    <property type="project" value="TreeGrafter"/>
</dbReference>
<gene>
    <name evidence="2" type="ORF">DJ019_19505</name>
</gene>
<name>A0A328B654_9CAUL</name>
<accession>A0A328B654</accession>
<evidence type="ECO:0000313" key="3">
    <source>
        <dbReference type="Proteomes" id="UP000249524"/>
    </source>
</evidence>
<dbReference type="PANTHER" id="PTHR30441:SF9">
    <property type="entry name" value="ASMA FAMILY PROTEIN YHJG"/>
    <property type="match status" value="1"/>
</dbReference>
<organism evidence="2 3">
    <name type="scientific">Phenylobacterium kunshanense</name>
    <dbReference type="NCBI Taxonomy" id="1445034"/>
    <lineage>
        <taxon>Bacteria</taxon>
        <taxon>Pseudomonadati</taxon>
        <taxon>Pseudomonadota</taxon>
        <taxon>Alphaproteobacteria</taxon>
        <taxon>Caulobacterales</taxon>
        <taxon>Caulobacteraceae</taxon>
        <taxon>Phenylobacterium</taxon>
    </lineage>
</organism>